<dbReference type="EMBL" id="NMUH01012964">
    <property type="protein sequence ID" value="MQM22464.1"/>
    <property type="molecule type" value="Genomic_DNA"/>
</dbReference>
<comment type="caution">
    <text evidence="1">The sequence shown here is derived from an EMBL/GenBank/DDBJ whole genome shotgun (WGS) entry which is preliminary data.</text>
</comment>
<reference evidence="1" key="1">
    <citation type="submission" date="2017-07" db="EMBL/GenBank/DDBJ databases">
        <title>Taro Niue Genome Assembly and Annotation.</title>
        <authorList>
            <person name="Atibalentja N."/>
            <person name="Keating K."/>
            <person name="Fields C.J."/>
        </authorList>
    </citation>
    <scope>NUCLEOTIDE SEQUENCE</scope>
    <source>
        <strain evidence="1">Niue_2</strain>
        <tissue evidence="1">Leaf</tissue>
    </source>
</reference>
<evidence type="ECO:0000313" key="2">
    <source>
        <dbReference type="Proteomes" id="UP000652761"/>
    </source>
</evidence>
<organism evidence="1 2">
    <name type="scientific">Colocasia esculenta</name>
    <name type="common">Wild taro</name>
    <name type="synonym">Arum esculentum</name>
    <dbReference type="NCBI Taxonomy" id="4460"/>
    <lineage>
        <taxon>Eukaryota</taxon>
        <taxon>Viridiplantae</taxon>
        <taxon>Streptophyta</taxon>
        <taxon>Embryophyta</taxon>
        <taxon>Tracheophyta</taxon>
        <taxon>Spermatophyta</taxon>
        <taxon>Magnoliopsida</taxon>
        <taxon>Liliopsida</taxon>
        <taxon>Araceae</taxon>
        <taxon>Aroideae</taxon>
        <taxon>Colocasieae</taxon>
        <taxon>Colocasia</taxon>
    </lineage>
</organism>
<dbReference type="Proteomes" id="UP000652761">
    <property type="component" value="Unassembled WGS sequence"/>
</dbReference>
<proteinExistence type="predicted"/>
<name>A0A843XRI0_COLES</name>
<sequence>MGWFPDGFPCNFGVLSCSVLEGPFGQAGSVIPLDADGIRLPNITKTNLVETVVQQPKGGGVGEGGGVAIGLAKGSGVGTRGGKCSRDGDKAALGRRIYLEAETRRHKGC</sequence>
<accession>A0A843XRI0</accession>
<evidence type="ECO:0000313" key="1">
    <source>
        <dbReference type="EMBL" id="MQM22464.1"/>
    </source>
</evidence>
<protein>
    <submittedName>
        <fullName evidence="1">Uncharacterized protein</fullName>
    </submittedName>
</protein>
<gene>
    <name evidence="1" type="ORF">Taro_055516</name>
</gene>
<keyword evidence="2" id="KW-1185">Reference proteome</keyword>
<dbReference type="AlphaFoldDB" id="A0A843XRI0"/>